<organism evidence="1 2">
    <name type="scientific">Humidesulfovibrio mexicanus</name>
    <dbReference type="NCBI Taxonomy" id="147047"/>
    <lineage>
        <taxon>Bacteria</taxon>
        <taxon>Pseudomonadati</taxon>
        <taxon>Thermodesulfobacteriota</taxon>
        <taxon>Desulfovibrionia</taxon>
        <taxon>Desulfovibrionales</taxon>
        <taxon>Desulfovibrionaceae</taxon>
        <taxon>Humidesulfovibrio</taxon>
    </lineage>
</organism>
<dbReference type="AlphaFoldDB" id="A0A239BFF8"/>
<name>A0A239BFF8_9BACT</name>
<sequence length="99" mass="10699">MNSFERLLNEDRRLVILRVLTEDPGYRANAYVLRPALEAMGHTVAMDKLEGDLAWLAELGLLTIGRSSGITVATLTARGLDVAAGRATVPGVKRPEPEA</sequence>
<reference evidence="1 2" key="1">
    <citation type="submission" date="2017-06" db="EMBL/GenBank/DDBJ databases">
        <authorList>
            <person name="Kim H.J."/>
            <person name="Triplett B.A."/>
        </authorList>
    </citation>
    <scope>NUCLEOTIDE SEQUENCE [LARGE SCALE GENOMIC DNA]</scope>
    <source>
        <strain evidence="1 2">DSM 13116</strain>
    </source>
</reference>
<evidence type="ECO:0000313" key="2">
    <source>
        <dbReference type="Proteomes" id="UP000198324"/>
    </source>
</evidence>
<evidence type="ECO:0000313" key="1">
    <source>
        <dbReference type="EMBL" id="SNS05824.1"/>
    </source>
</evidence>
<dbReference type="Proteomes" id="UP000198324">
    <property type="component" value="Unassembled WGS sequence"/>
</dbReference>
<proteinExistence type="predicted"/>
<gene>
    <name evidence="1" type="ORF">SAMN04488503_2491</name>
</gene>
<evidence type="ECO:0008006" key="3">
    <source>
        <dbReference type="Google" id="ProtNLM"/>
    </source>
</evidence>
<protein>
    <recommendedName>
        <fullName evidence="3">ArsR family transcriptional regulator</fullName>
    </recommendedName>
</protein>
<dbReference type="EMBL" id="FZOC01000005">
    <property type="protein sequence ID" value="SNS05824.1"/>
    <property type="molecule type" value="Genomic_DNA"/>
</dbReference>
<dbReference type="RefSeq" id="WP_089274708.1">
    <property type="nucleotide sequence ID" value="NZ_FZOC01000005.1"/>
</dbReference>
<keyword evidence="2" id="KW-1185">Reference proteome</keyword>
<accession>A0A239BFF8</accession>
<dbReference type="OrthoDB" id="7855192at2"/>